<evidence type="ECO:0000256" key="4">
    <source>
        <dbReference type="PROSITE-ProRule" id="PRU00104"/>
    </source>
</evidence>
<dbReference type="InterPro" id="IPR000569">
    <property type="entry name" value="HECT_dom"/>
</dbReference>
<dbReference type="GO" id="GO:0043161">
    <property type="term" value="P:proteasome-mediated ubiquitin-dependent protein catabolic process"/>
    <property type="evidence" value="ECO:0007669"/>
    <property type="project" value="TreeGrafter"/>
</dbReference>
<gene>
    <name evidence="7" type="ORF">GUITHDRAFT_102440</name>
</gene>
<evidence type="ECO:0000313" key="8">
    <source>
        <dbReference type="EnsemblProtists" id="EKX51829"/>
    </source>
</evidence>
<dbReference type="InterPro" id="IPR045322">
    <property type="entry name" value="HECTD1/TRIP12-like"/>
</dbReference>
<dbReference type="SMART" id="SM00248">
    <property type="entry name" value="ANK"/>
    <property type="match status" value="2"/>
</dbReference>
<evidence type="ECO:0000259" key="6">
    <source>
        <dbReference type="PROSITE" id="PS50237"/>
    </source>
</evidence>
<evidence type="ECO:0000313" key="9">
    <source>
        <dbReference type="Proteomes" id="UP000011087"/>
    </source>
</evidence>
<dbReference type="Proteomes" id="UP000011087">
    <property type="component" value="Unassembled WGS sequence"/>
</dbReference>
<dbReference type="PROSITE" id="PS50088">
    <property type="entry name" value="ANK_REPEAT"/>
    <property type="match status" value="2"/>
</dbReference>
<keyword evidence="3" id="KW-0040">ANK repeat</keyword>
<dbReference type="SUPFAM" id="SSF48403">
    <property type="entry name" value="Ankyrin repeat"/>
    <property type="match status" value="1"/>
</dbReference>
<dbReference type="OrthoDB" id="271273at2759"/>
<keyword evidence="9" id="KW-1185">Reference proteome</keyword>
<feature type="active site" description="Glycyl thioester intermediate" evidence="4">
    <location>
        <position position="2120"/>
    </location>
</feature>
<keyword evidence="2 4" id="KW-0833">Ubl conjugation pathway</keyword>
<dbReference type="EnsemblProtists" id="EKX51829">
    <property type="protein sequence ID" value="EKX51829"/>
    <property type="gene ID" value="GUITHDRAFT_102440"/>
</dbReference>
<dbReference type="InterPro" id="IPR043136">
    <property type="entry name" value="B30.2/SPRY_sf"/>
</dbReference>
<dbReference type="PROSITE" id="PS50297">
    <property type="entry name" value="ANK_REP_REGION"/>
    <property type="match status" value="1"/>
</dbReference>
<evidence type="ECO:0000256" key="5">
    <source>
        <dbReference type="SAM" id="MobiDB-lite"/>
    </source>
</evidence>
<dbReference type="Gene3D" id="3.30.2410.10">
    <property type="entry name" value="Hect, E3 ligase catalytic domain"/>
    <property type="match status" value="1"/>
</dbReference>
<feature type="repeat" description="ANK" evidence="3">
    <location>
        <begin position="424"/>
        <end position="457"/>
    </location>
</feature>
<dbReference type="GeneID" id="17308614"/>
<dbReference type="PaxDb" id="55529-EKX51829"/>
<dbReference type="GO" id="GO:0061630">
    <property type="term" value="F:ubiquitin protein ligase activity"/>
    <property type="evidence" value="ECO:0007669"/>
    <property type="project" value="InterPro"/>
</dbReference>
<dbReference type="SUPFAM" id="SSF56204">
    <property type="entry name" value="Hect, E3 ligase catalytic domain"/>
    <property type="match status" value="1"/>
</dbReference>
<organism evidence="7">
    <name type="scientific">Guillardia theta (strain CCMP2712)</name>
    <name type="common">Cryptophyte</name>
    <dbReference type="NCBI Taxonomy" id="905079"/>
    <lineage>
        <taxon>Eukaryota</taxon>
        <taxon>Cryptophyceae</taxon>
        <taxon>Pyrenomonadales</taxon>
        <taxon>Geminigeraceae</taxon>
        <taxon>Guillardia</taxon>
    </lineage>
</organism>
<protein>
    <recommendedName>
        <fullName evidence="6">HECT domain-containing protein</fullName>
    </recommendedName>
</protein>
<feature type="repeat" description="ANK" evidence="3">
    <location>
        <begin position="458"/>
        <end position="490"/>
    </location>
</feature>
<dbReference type="InterPro" id="IPR036770">
    <property type="entry name" value="Ankyrin_rpt-contain_sf"/>
</dbReference>
<reference evidence="8" key="3">
    <citation type="submission" date="2015-06" db="UniProtKB">
        <authorList>
            <consortium name="EnsemblProtists"/>
        </authorList>
    </citation>
    <scope>IDENTIFICATION</scope>
</reference>
<dbReference type="GO" id="GO:0000209">
    <property type="term" value="P:protein polyubiquitination"/>
    <property type="evidence" value="ECO:0007669"/>
    <property type="project" value="TreeGrafter"/>
</dbReference>
<evidence type="ECO:0000256" key="1">
    <source>
        <dbReference type="ARBA" id="ARBA00022679"/>
    </source>
</evidence>
<dbReference type="RefSeq" id="XP_005838809.1">
    <property type="nucleotide sequence ID" value="XM_005838752.1"/>
</dbReference>
<dbReference type="InterPro" id="IPR002110">
    <property type="entry name" value="Ankyrin_rpt"/>
</dbReference>
<name>L1JU63_GUITC</name>
<dbReference type="Gene3D" id="2.60.120.920">
    <property type="match status" value="1"/>
</dbReference>
<dbReference type="STRING" id="905079.L1JU63"/>
<keyword evidence="1" id="KW-0808">Transferase</keyword>
<dbReference type="SMART" id="SM00119">
    <property type="entry name" value="HECTc"/>
    <property type="match status" value="1"/>
</dbReference>
<dbReference type="Pfam" id="PF12796">
    <property type="entry name" value="Ank_2"/>
    <property type="match status" value="1"/>
</dbReference>
<dbReference type="InterPro" id="IPR035983">
    <property type="entry name" value="Hect_E3_ubiquitin_ligase"/>
</dbReference>
<dbReference type="PANTHER" id="PTHR45670">
    <property type="entry name" value="E3 UBIQUITIN-PROTEIN LIGASE TRIP12"/>
    <property type="match status" value="1"/>
</dbReference>
<feature type="domain" description="HECT" evidence="6">
    <location>
        <begin position="1736"/>
        <end position="2154"/>
    </location>
</feature>
<reference evidence="9" key="2">
    <citation type="submission" date="2012-11" db="EMBL/GenBank/DDBJ databases">
        <authorList>
            <person name="Kuo A."/>
            <person name="Curtis B.A."/>
            <person name="Tanifuji G."/>
            <person name="Burki F."/>
            <person name="Gruber A."/>
            <person name="Irimia M."/>
            <person name="Maruyama S."/>
            <person name="Arias M.C."/>
            <person name="Ball S.G."/>
            <person name="Gile G.H."/>
            <person name="Hirakawa Y."/>
            <person name="Hopkins J.F."/>
            <person name="Rensing S.A."/>
            <person name="Schmutz J."/>
            <person name="Symeonidi A."/>
            <person name="Elias M."/>
            <person name="Eveleigh R.J."/>
            <person name="Herman E.K."/>
            <person name="Klute M.J."/>
            <person name="Nakayama T."/>
            <person name="Obornik M."/>
            <person name="Reyes-Prieto A."/>
            <person name="Armbrust E.V."/>
            <person name="Aves S.J."/>
            <person name="Beiko R.G."/>
            <person name="Coutinho P."/>
            <person name="Dacks J.B."/>
            <person name="Durnford D.G."/>
            <person name="Fast N.M."/>
            <person name="Green B.R."/>
            <person name="Grisdale C."/>
            <person name="Hempe F."/>
            <person name="Henrissat B."/>
            <person name="Hoppner M.P."/>
            <person name="Ishida K.-I."/>
            <person name="Kim E."/>
            <person name="Koreny L."/>
            <person name="Kroth P.G."/>
            <person name="Liu Y."/>
            <person name="Malik S.-B."/>
            <person name="Maier U.G."/>
            <person name="McRose D."/>
            <person name="Mock T."/>
            <person name="Neilson J.A."/>
            <person name="Onodera N.T."/>
            <person name="Poole A.M."/>
            <person name="Pritham E.J."/>
            <person name="Richards T.A."/>
            <person name="Rocap G."/>
            <person name="Roy S.W."/>
            <person name="Sarai C."/>
            <person name="Schaack S."/>
            <person name="Shirato S."/>
            <person name="Slamovits C.H."/>
            <person name="Spencer D.F."/>
            <person name="Suzuki S."/>
            <person name="Worden A.Z."/>
            <person name="Zauner S."/>
            <person name="Barry K."/>
            <person name="Bell C."/>
            <person name="Bharti A.K."/>
            <person name="Crow J.A."/>
            <person name="Grimwood J."/>
            <person name="Kramer R."/>
            <person name="Lindquist E."/>
            <person name="Lucas S."/>
            <person name="Salamov A."/>
            <person name="McFadden G.I."/>
            <person name="Lane C.E."/>
            <person name="Keeling P.J."/>
            <person name="Gray M.W."/>
            <person name="Grigoriev I.V."/>
            <person name="Archibald J.M."/>
        </authorList>
    </citation>
    <scope>NUCLEOTIDE SEQUENCE</scope>
    <source>
        <strain evidence="9">CCMP2712</strain>
    </source>
</reference>
<dbReference type="Gene3D" id="1.25.40.20">
    <property type="entry name" value="Ankyrin repeat-containing domain"/>
    <property type="match status" value="1"/>
</dbReference>
<feature type="region of interest" description="Disordered" evidence="5">
    <location>
        <begin position="158"/>
        <end position="179"/>
    </location>
</feature>
<dbReference type="PROSITE" id="PS50237">
    <property type="entry name" value="HECT"/>
    <property type="match status" value="1"/>
</dbReference>
<evidence type="ECO:0000256" key="2">
    <source>
        <dbReference type="ARBA" id="ARBA00022786"/>
    </source>
</evidence>
<evidence type="ECO:0000313" key="7">
    <source>
        <dbReference type="EMBL" id="EKX51829.1"/>
    </source>
</evidence>
<proteinExistence type="predicted"/>
<evidence type="ECO:0000256" key="3">
    <source>
        <dbReference type="PROSITE-ProRule" id="PRU00023"/>
    </source>
</evidence>
<feature type="compositionally biased region" description="Acidic residues" evidence="5">
    <location>
        <begin position="158"/>
        <end position="175"/>
    </location>
</feature>
<dbReference type="Gene3D" id="3.90.1750.10">
    <property type="entry name" value="Hect, E3 ligase catalytic domains"/>
    <property type="match status" value="2"/>
</dbReference>
<dbReference type="KEGG" id="gtt:GUITHDRAFT_102440"/>
<dbReference type="HOGENOM" id="CLU_231685_0_0_1"/>
<dbReference type="Pfam" id="PF00632">
    <property type="entry name" value="HECT"/>
    <property type="match status" value="1"/>
</dbReference>
<dbReference type="eggNOG" id="KOG4276">
    <property type="taxonomic scope" value="Eukaryota"/>
</dbReference>
<reference evidence="7 9" key="1">
    <citation type="journal article" date="2012" name="Nature">
        <title>Algal genomes reveal evolutionary mosaicism and the fate of nucleomorphs.</title>
        <authorList>
            <consortium name="DOE Joint Genome Institute"/>
            <person name="Curtis B.A."/>
            <person name="Tanifuji G."/>
            <person name="Burki F."/>
            <person name="Gruber A."/>
            <person name="Irimia M."/>
            <person name="Maruyama S."/>
            <person name="Arias M.C."/>
            <person name="Ball S.G."/>
            <person name="Gile G.H."/>
            <person name="Hirakawa Y."/>
            <person name="Hopkins J.F."/>
            <person name="Kuo A."/>
            <person name="Rensing S.A."/>
            <person name="Schmutz J."/>
            <person name="Symeonidi A."/>
            <person name="Elias M."/>
            <person name="Eveleigh R.J."/>
            <person name="Herman E.K."/>
            <person name="Klute M.J."/>
            <person name="Nakayama T."/>
            <person name="Obornik M."/>
            <person name="Reyes-Prieto A."/>
            <person name="Armbrust E.V."/>
            <person name="Aves S.J."/>
            <person name="Beiko R.G."/>
            <person name="Coutinho P."/>
            <person name="Dacks J.B."/>
            <person name="Durnford D.G."/>
            <person name="Fast N.M."/>
            <person name="Green B.R."/>
            <person name="Grisdale C.J."/>
            <person name="Hempel F."/>
            <person name="Henrissat B."/>
            <person name="Hoppner M.P."/>
            <person name="Ishida K."/>
            <person name="Kim E."/>
            <person name="Koreny L."/>
            <person name="Kroth P.G."/>
            <person name="Liu Y."/>
            <person name="Malik S.B."/>
            <person name="Maier U.G."/>
            <person name="McRose D."/>
            <person name="Mock T."/>
            <person name="Neilson J.A."/>
            <person name="Onodera N.T."/>
            <person name="Poole A.M."/>
            <person name="Pritham E.J."/>
            <person name="Richards T.A."/>
            <person name="Rocap G."/>
            <person name="Roy S.W."/>
            <person name="Sarai C."/>
            <person name="Schaack S."/>
            <person name="Shirato S."/>
            <person name="Slamovits C.H."/>
            <person name="Spencer D.F."/>
            <person name="Suzuki S."/>
            <person name="Worden A.Z."/>
            <person name="Zauner S."/>
            <person name="Barry K."/>
            <person name="Bell C."/>
            <person name="Bharti A.K."/>
            <person name="Crow J.A."/>
            <person name="Grimwood J."/>
            <person name="Kramer R."/>
            <person name="Lindquist E."/>
            <person name="Lucas S."/>
            <person name="Salamov A."/>
            <person name="McFadden G.I."/>
            <person name="Lane C.E."/>
            <person name="Keeling P.J."/>
            <person name="Gray M.W."/>
            <person name="Grigoriev I.V."/>
            <person name="Archibald J.M."/>
        </authorList>
    </citation>
    <scope>NUCLEOTIDE SEQUENCE</scope>
    <source>
        <strain evidence="7 9">CCMP2712</strain>
    </source>
</reference>
<sequence>MDPNVSIPGSLGETNETLDTSLESQLAQALSTLGIGELNIDIRRQVLNQVGNDVAQAVDWIMENSDRLSSWMSDMSSNALNHNLVQGAAVITKDGHSGRISQINGDGTFDLVFDDHSPRLHLSRDDFLVDEHRDEVQLIEHMQSMSDNVEALNFQQLEEDDDEDDDDEIDNEEQSEFAPSDASRLLINLRDFPELATIFISHGNAFSSTSSSHTEVPNFRVSDRVLLSSEAGAAHENVKGPLRVGDIGEVVEVGHQFVKVRICDSQATWWYRKASLALEQDELINREVEVPSLQDDLITVSKPFHNLSKCSKAVRRICALLGLRDYEIISKLSDFQAIKHVSEAISCCCEPTCHANPSAVQYSTALELVLSASICMSDFLFQDWKDDQIMFQVGDTVSCRLSEANDVIEGKVTDYLDVNATDSNGNTPLIICVEQDGSMDLICILLEFGARVNATNLAGRSALSAAAELGRVDIVKKLLAKGANLQLIERANCKEEMLKFLDEYDERQRSFLDSSEFKRKYSELQSLYISELLPKLLNTQCSQFYAFNDAYHFGVIASVINCIEYLVMTDSGELASVNVVVPCFLICQDLLASSIPRNVKAGLRLLQAIVHHDKNNVSYLGRWNILQILSDLANAKRSLDFNSVEDPEPRYLQYRSSEHGIVIYARSLLNDIELSMSVLCTSPYMAKMSELALQISSGNVDGLRKFVDLLLSPERVTSKELEKSGLLNAMVQFLLPLDDSDALRIRAFWEVFGFDMLEMGDLDSEVVTEEEKLARNLCSRANNAFFIFVRLLQNIISTSEALPVPNKSKFVGKQGLKQLFIPHRIFFGPLHNLSEAATPDQPAGGLQSEQKSCSGALQAKRVINVLVEPLTPISELQLHVLRTFPVVDAKYEAYCQQLVGSIILDRPMKCVEPEIPYRRAIVENYRKLVPSEIGVHRVRYIGANPDVEEVCEMILAVRDYKVTTERADDETMRRGRELWDAKMTSTDRADGDERICSIMITYPHEAIPLEIFVDSVMGAILKALRQADPGQAPFGKQVGEEYDFPSRGFPEGQPEFQELFTNGLREEPFQAPVARGQTRREADTLLARLNGICEAFLKEEEGKNYMPRIEKSATLNIGRRIHSANSRSEGTIGTIIGCESSSERYSLVYDDGVVVHNVPRNEIKDLIRPKVENPFQSGIFAAGRNLTFAIQRLSNLTGNFEEDEGPEPSALTRKFESFIRKGDDAIPNRYDFTEKQDGALKHSCSIKQCPWDPLLSDAQDPPTIEISFSVNPRELGIFDTITHWHPITLSSQRRTLYAISNNGTTARKDSKDSFVDTLRTSTGLSSGIHRFRVRIDEAAGDDLCNHMGFIAGDEYHGSALNSNDSCCLELNDGKLNVNGRLAGANISRKAVEGDVVILQVDFGKEEFSAGIEGEGLATIRWSCPKRPVYLAVSFRRIGWTVTLLNAEDSGEEKKNFSLAQESLTRLDCGTPTYVGMQRVLQSFKSSLCMSDEKSELLSAQYQEVFDQLPYRLVFDLDVRFSSTEPRKVYCSPTKERPAAVLDSRGSNADDKSFWQSLERKLWKLQFDQPCLKAIELLSIVWYSSFGEGFVPLVWSEVFINKQLTYKLSAVLEDLLPVTCGGIPSWCSLLPQICPFLFSFQTREHLLKCTAFGTSQTIYELQEQRIDPGLRKRLREAEHAIGHVTEMSGERAQRVYDRLMHAQEAIERQRIGKLKSDIARVRRGDCILGQAQELMADHAGVTRKLEVQFADEHGFGWGVTQGFYTAVAMEMQRADDNVEIWRVSSLENATGGPYLQVGSEGLFPRPLHPQDPEKPKICARMKFLGRLMAKAFRDGFLVPLPLSPAFFAAFRGQKLGSKDLPSPSATGGIAKSMTRLLNRLEIIGKSNLPPQDKSQRIASLVHSPCTLLLPEYVGPALSVDEYLRAIDGEWPAFVDPAGFVKDPQTQEAVELCPNGSNIRLEADEVSVRKWVEAIVDLWLNVGVKEQLSAFREGVEEVFSSRSLLQFSPIELQRMLCGHQLVVWTAYISEDWLLGGNVRAEDERRALEENLQPIGRLTRESKVEEQVFKMLVDELISMDNSSRSKFLDLVTANPRLPPGGLPQAGIKLALRTGSRTVWAQTCAKTMYLPEYDSSEDLRAGLEEAFANAALGGFHEKNLGL</sequence>
<dbReference type="Gene3D" id="3.30.2160.10">
    <property type="entry name" value="Hect, E3 ligase catalytic domain"/>
    <property type="match status" value="1"/>
</dbReference>
<accession>L1JU63</accession>
<dbReference type="EMBL" id="JH992974">
    <property type="protein sequence ID" value="EKX51829.1"/>
    <property type="molecule type" value="Genomic_DNA"/>
</dbReference>
<dbReference type="PANTHER" id="PTHR45670:SF1">
    <property type="entry name" value="E3 UBIQUITIN-PROTEIN LIGASE HECTD1"/>
    <property type="match status" value="1"/>
</dbReference>